<dbReference type="RefSeq" id="WP_088531132.1">
    <property type="nucleotide sequence ID" value="NZ_CP021646.1"/>
</dbReference>
<organism evidence="3 4">
    <name type="scientific">Pseudoalteromonas piscicida</name>
    <dbReference type="NCBI Taxonomy" id="43662"/>
    <lineage>
        <taxon>Bacteria</taxon>
        <taxon>Pseudomonadati</taxon>
        <taxon>Pseudomonadota</taxon>
        <taxon>Gammaproteobacteria</taxon>
        <taxon>Alteromonadales</taxon>
        <taxon>Pseudoalteromonadaceae</taxon>
        <taxon>Pseudoalteromonas</taxon>
    </lineage>
</organism>
<dbReference type="Gene3D" id="3.40.50.300">
    <property type="entry name" value="P-loop containing nucleotide triphosphate hydrolases"/>
    <property type="match status" value="2"/>
</dbReference>
<dbReference type="InterPro" id="IPR027417">
    <property type="entry name" value="P-loop_NTPase"/>
</dbReference>
<accession>A0AAD0RFH5</accession>
<keyword evidence="1" id="KW-0175">Coiled coil</keyword>
<evidence type="ECO:0000256" key="1">
    <source>
        <dbReference type="SAM" id="Coils"/>
    </source>
</evidence>
<evidence type="ECO:0000313" key="4">
    <source>
        <dbReference type="Proteomes" id="UP000258102"/>
    </source>
</evidence>
<feature type="coiled-coil region" evidence="1">
    <location>
        <begin position="728"/>
        <end position="802"/>
    </location>
</feature>
<sequence length="810" mass="91713">MNLTIENPRDIYNIINSELLKIVASLSSETSDGELNKAQGDARDKIAKMQGSLKSKLDELETNSEWSTFTIAFYGETGAGKSTLIETLRILLSESSKSKRREKFKTSKLSYEQSVAALPNIEAELVSLDRDFDQLQQQLSSLTHDFDNEQSKLVKDFETSKDEFNIEQQHFEKEYQAREQELLVLKNEIANLQQLILEKKASASLWQKIVLLFKKLPEEQTFIQELKKLPRIEELLATSKQKLALHQESFIAVSKLHDEKSAKLISQFEASSESLERAKRLAEQTRLAVKQQLESVTKEINDNLLELERYADGEIIGDGRADFTRKTQRYSFNIGLQHFNLLDVPGIEGKEGLVLEEIEKAVQAAHAVFYVTNKAAPPQTGENERKGTLEKIKQHLGAQTEVWSVFNKKITNPKYTLKNKVLLSGDEQASLAEMDEKVREQLKENYQGSFSLTALPAFVASADCLLPNSQMSKRRDKFLEDFSEQELLEQSRLSAFIEMLKSNLLLDSQNKITKANFNKVKEVLDGSTNRLDEIEKKYTVAADGIQANSESARHQLQTSYGILKSQLQGKGQEQIRKEIQKVRKRLYEKIDRDISNDEFKEALEKFTKECVEEIQNQLPYVMEEVVQSFETAIEDIFKRFSELSQDLLATLGTLGSTKLGADIKINIDLDSGINKSALVGALIAAAMAPFTAGASLWITGAAILSGVIAFTKGVWSFFSTDFKMSEQRKSLDTNLNSIENELKKALQKSIDNAKTEMNSSINELDRELRIPVEQMIKTSALLERSNKSLKLLSREIENIEYRGAFHEEHA</sequence>
<protein>
    <submittedName>
        <fullName evidence="3">DUF726 domain-containing protein</fullName>
    </submittedName>
</protein>
<reference evidence="3 4" key="1">
    <citation type="submission" date="2018-08" db="EMBL/GenBank/DDBJ databases">
        <title>Whole Genome Sequences of Two Pseudoalteromonas piscicida Strains, DE1-A and DE2-A, which Exhibit Strong Antibacterial Activity against Vibrio vulnificus.</title>
        <authorList>
            <person name="Richards G.P."/>
            <person name="Needleman D.S."/>
            <person name="Watson M.A."/>
            <person name="Polson S.W."/>
        </authorList>
    </citation>
    <scope>NUCLEOTIDE SEQUENCE [LARGE SCALE GENOMIC DNA]</scope>
    <source>
        <strain evidence="3 4">DE2-A</strain>
    </source>
</reference>
<gene>
    <name evidence="3" type="ORF">D0511_06205</name>
</gene>
<dbReference type="AlphaFoldDB" id="A0AAD0RFH5"/>
<dbReference type="SUPFAM" id="SSF52540">
    <property type="entry name" value="P-loop containing nucleoside triphosphate hydrolases"/>
    <property type="match status" value="2"/>
</dbReference>
<dbReference type="EMBL" id="CP031761">
    <property type="protein sequence ID" value="AXR01712.1"/>
    <property type="molecule type" value="Genomic_DNA"/>
</dbReference>
<feature type="coiled-coil region" evidence="1">
    <location>
        <begin position="118"/>
        <end position="202"/>
    </location>
</feature>
<dbReference type="Proteomes" id="UP000258102">
    <property type="component" value="Chromosome 1"/>
</dbReference>
<evidence type="ECO:0000313" key="3">
    <source>
        <dbReference type="EMBL" id="AXR01712.1"/>
    </source>
</evidence>
<proteinExistence type="predicted"/>
<dbReference type="SUPFAM" id="SSF58113">
    <property type="entry name" value="Apolipoprotein A-I"/>
    <property type="match status" value="1"/>
</dbReference>
<keyword evidence="2" id="KW-0472">Membrane</keyword>
<dbReference type="KEGG" id="ppis:B1L02_11545"/>
<keyword evidence="2" id="KW-1133">Transmembrane helix</keyword>
<feature type="transmembrane region" description="Helical" evidence="2">
    <location>
        <begin position="696"/>
        <end position="718"/>
    </location>
</feature>
<name>A0AAD0RFH5_PSEO7</name>
<keyword evidence="2" id="KW-0812">Transmembrane</keyword>
<evidence type="ECO:0000256" key="2">
    <source>
        <dbReference type="SAM" id="Phobius"/>
    </source>
</evidence>